<reference evidence="2" key="3">
    <citation type="journal article" date="2017" name="Nature">
        <title>Genome sequence of the progenitor of the wheat D genome Aegilops tauschii.</title>
        <authorList>
            <person name="Luo M.C."/>
            <person name="Gu Y.Q."/>
            <person name="Puiu D."/>
            <person name="Wang H."/>
            <person name="Twardziok S.O."/>
            <person name="Deal K.R."/>
            <person name="Huo N."/>
            <person name="Zhu T."/>
            <person name="Wang L."/>
            <person name="Wang Y."/>
            <person name="McGuire P.E."/>
            <person name="Liu S."/>
            <person name="Long H."/>
            <person name="Ramasamy R.K."/>
            <person name="Rodriguez J.C."/>
            <person name="Van S.L."/>
            <person name="Yuan L."/>
            <person name="Wang Z."/>
            <person name="Xia Z."/>
            <person name="Xiao L."/>
            <person name="Anderson O.D."/>
            <person name="Ouyang S."/>
            <person name="Liang Y."/>
            <person name="Zimin A.V."/>
            <person name="Pertea G."/>
            <person name="Qi P."/>
            <person name="Bennetzen J.L."/>
            <person name="Dai X."/>
            <person name="Dawson M.W."/>
            <person name="Muller H.G."/>
            <person name="Kugler K."/>
            <person name="Rivarola-Duarte L."/>
            <person name="Spannagl M."/>
            <person name="Mayer K.F.X."/>
            <person name="Lu F.H."/>
            <person name="Bevan M.W."/>
            <person name="Leroy P."/>
            <person name="Li P."/>
            <person name="You F.M."/>
            <person name="Sun Q."/>
            <person name="Liu Z."/>
            <person name="Lyons E."/>
            <person name="Wicker T."/>
            <person name="Salzberg S.L."/>
            <person name="Devos K.M."/>
            <person name="Dvorak J."/>
        </authorList>
    </citation>
    <scope>NUCLEOTIDE SEQUENCE [LARGE SCALE GENOMIC DNA]</scope>
    <source>
        <strain evidence="2">cv. AL8/78</strain>
    </source>
</reference>
<evidence type="ECO:0000313" key="3">
    <source>
        <dbReference type="Proteomes" id="UP000015105"/>
    </source>
</evidence>
<feature type="region of interest" description="Disordered" evidence="1">
    <location>
        <begin position="19"/>
        <end position="132"/>
    </location>
</feature>
<reference evidence="2" key="4">
    <citation type="submission" date="2019-03" db="UniProtKB">
        <authorList>
            <consortium name="EnsemblPlants"/>
        </authorList>
    </citation>
    <scope>IDENTIFICATION</scope>
</reference>
<keyword evidence="3" id="KW-1185">Reference proteome</keyword>
<evidence type="ECO:0000256" key="1">
    <source>
        <dbReference type="SAM" id="MobiDB-lite"/>
    </source>
</evidence>
<dbReference type="Gramene" id="AET2Gv20767300.1">
    <property type="protein sequence ID" value="AET2Gv20767300.1"/>
    <property type="gene ID" value="AET2Gv20767300"/>
</dbReference>
<dbReference type="Proteomes" id="UP000015105">
    <property type="component" value="Chromosome 2D"/>
</dbReference>
<dbReference type="EnsemblPlants" id="AET2Gv20767300.1">
    <property type="protein sequence ID" value="AET2Gv20767300.1"/>
    <property type="gene ID" value="AET2Gv20767300"/>
</dbReference>
<evidence type="ECO:0000313" key="2">
    <source>
        <dbReference type="EnsemblPlants" id="AET2Gv20767300.1"/>
    </source>
</evidence>
<reference evidence="2" key="5">
    <citation type="journal article" date="2021" name="G3 (Bethesda)">
        <title>Aegilops tauschii genome assembly Aet v5.0 features greater sequence contiguity and improved annotation.</title>
        <authorList>
            <person name="Wang L."/>
            <person name="Zhu T."/>
            <person name="Rodriguez J.C."/>
            <person name="Deal K.R."/>
            <person name="Dubcovsky J."/>
            <person name="McGuire P.E."/>
            <person name="Lux T."/>
            <person name="Spannagl M."/>
            <person name="Mayer K.F.X."/>
            <person name="Baldrich P."/>
            <person name="Meyers B.C."/>
            <person name="Huo N."/>
            <person name="Gu Y.Q."/>
            <person name="Zhou H."/>
            <person name="Devos K.M."/>
            <person name="Bennetzen J.L."/>
            <person name="Unver T."/>
            <person name="Budak H."/>
            <person name="Gulick P.J."/>
            <person name="Galiba G."/>
            <person name="Kalapos B."/>
            <person name="Nelson D.R."/>
            <person name="Li P."/>
            <person name="You F.M."/>
            <person name="Luo M.C."/>
            <person name="Dvorak J."/>
        </authorList>
    </citation>
    <scope>NUCLEOTIDE SEQUENCE [LARGE SCALE GENOMIC DNA]</scope>
    <source>
        <strain evidence="2">cv. AL8/78</strain>
    </source>
</reference>
<organism evidence="2 3">
    <name type="scientific">Aegilops tauschii subsp. strangulata</name>
    <name type="common">Goatgrass</name>
    <dbReference type="NCBI Taxonomy" id="200361"/>
    <lineage>
        <taxon>Eukaryota</taxon>
        <taxon>Viridiplantae</taxon>
        <taxon>Streptophyta</taxon>
        <taxon>Embryophyta</taxon>
        <taxon>Tracheophyta</taxon>
        <taxon>Spermatophyta</taxon>
        <taxon>Magnoliopsida</taxon>
        <taxon>Liliopsida</taxon>
        <taxon>Poales</taxon>
        <taxon>Poaceae</taxon>
        <taxon>BOP clade</taxon>
        <taxon>Pooideae</taxon>
        <taxon>Triticodae</taxon>
        <taxon>Triticeae</taxon>
        <taxon>Triticinae</taxon>
        <taxon>Aegilops</taxon>
    </lineage>
</organism>
<dbReference type="AlphaFoldDB" id="A0A453C800"/>
<feature type="compositionally biased region" description="Pro residues" evidence="1">
    <location>
        <begin position="58"/>
        <end position="86"/>
    </location>
</feature>
<feature type="compositionally biased region" description="Polar residues" evidence="1">
    <location>
        <begin position="107"/>
        <end position="124"/>
    </location>
</feature>
<reference evidence="3" key="1">
    <citation type="journal article" date="2014" name="Science">
        <title>Ancient hybridizations among the ancestral genomes of bread wheat.</title>
        <authorList>
            <consortium name="International Wheat Genome Sequencing Consortium,"/>
            <person name="Marcussen T."/>
            <person name="Sandve S.R."/>
            <person name="Heier L."/>
            <person name="Spannagl M."/>
            <person name="Pfeifer M."/>
            <person name="Jakobsen K.S."/>
            <person name="Wulff B.B."/>
            <person name="Steuernagel B."/>
            <person name="Mayer K.F."/>
            <person name="Olsen O.A."/>
        </authorList>
    </citation>
    <scope>NUCLEOTIDE SEQUENCE [LARGE SCALE GENOMIC DNA]</scope>
    <source>
        <strain evidence="3">cv. AL8/78</strain>
    </source>
</reference>
<name>A0A453C800_AEGTS</name>
<sequence length="132" mass="13993">IFFRLICQHRRLSFLTTSRPVKEKKKTPPVIPSLPSFPRRTRPQRRCGGVRVCAAAPSAPPPLPATGNITPPPDFLSPSPPSPPRTHPPRLVRDPSATAAGGHLCFFTTTSGSCPPAGPSSNLPSAPVPPLP</sequence>
<reference evidence="3" key="2">
    <citation type="journal article" date="2017" name="Nat. Plants">
        <title>The Aegilops tauschii genome reveals multiple impacts of transposons.</title>
        <authorList>
            <person name="Zhao G."/>
            <person name="Zou C."/>
            <person name="Li K."/>
            <person name="Wang K."/>
            <person name="Li T."/>
            <person name="Gao L."/>
            <person name="Zhang X."/>
            <person name="Wang H."/>
            <person name="Yang Z."/>
            <person name="Liu X."/>
            <person name="Jiang W."/>
            <person name="Mao L."/>
            <person name="Kong X."/>
            <person name="Jiao Y."/>
            <person name="Jia J."/>
        </authorList>
    </citation>
    <scope>NUCLEOTIDE SEQUENCE [LARGE SCALE GENOMIC DNA]</scope>
    <source>
        <strain evidence="3">cv. AL8/78</strain>
    </source>
</reference>
<accession>A0A453C800</accession>
<protein>
    <submittedName>
        <fullName evidence="2">Uncharacterized protein</fullName>
    </submittedName>
</protein>
<proteinExistence type="predicted"/>